<dbReference type="Pfam" id="PF02348">
    <property type="entry name" value="CTP_transf_3"/>
    <property type="match status" value="1"/>
</dbReference>
<proteinExistence type="predicted"/>
<evidence type="ECO:0000256" key="1">
    <source>
        <dbReference type="ARBA" id="ARBA00022679"/>
    </source>
</evidence>
<dbReference type="EMBL" id="LAZR01020055">
    <property type="protein sequence ID" value="KKL90262.1"/>
    <property type="molecule type" value="Genomic_DNA"/>
</dbReference>
<accession>A0A0F9IT85</accession>
<dbReference type="GO" id="GO:0008690">
    <property type="term" value="F:3-deoxy-manno-octulosonate cytidylyltransferase activity"/>
    <property type="evidence" value="ECO:0007669"/>
    <property type="project" value="TreeGrafter"/>
</dbReference>
<reference evidence="3" key="1">
    <citation type="journal article" date="2015" name="Nature">
        <title>Complex archaea that bridge the gap between prokaryotes and eukaryotes.</title>
        <authorList>
            <person name="Spang A."/>
            <person name="Saw J.H."/>
            <person name="Jorgensen S.L."/>
            <person name="Zaremba-Niedzwiedzka K."/>
            <person name="Martijn J."/>
            <person name="Lind A.E."/>
            <person name="van Eijk R."/>
            <person name="Schleper C."/>
            <person name="Guy L."/>
            <person name="Ettema T.J."/>
        </authorList>
    </citation>
    <scope>NUCLEOTIDE SEQUENCE</scope>
</reference>
<protein>
    <recommendedName>
        <fullName evidence="4">3-deoxy-manno-octulosonate cytidylyltransferase</fullName>
    </recommendedName>
</protein>
<dbReference type="PANTHER" id="PTHR42866:SF2">
    <property type="entry name" value="3-DEOXY-MANNO-OCTULOSONATE CYTIDYLYLTRANSFERASE, MITOCHONDRIAL"/>
    <property type="match status" value="1"/>
</dbReference>
<sequence length="171" mass="19020">MEVIGVIPCRYKSSRFPGKAIAPICGKPMLWHVWNQAKKTKYVDKLIVATDDNRIYDVCYQYGIESIMTSEDHNTGTDRVAEVAERIEGDIFVNIQGDEPLIDPDGIDSVVSEIVNNDKVNVANAYSLIENMGDLVNANVVKVITSIDGCAMAYSRSSIPYPKESNPVYKR</sequence>
<dbReference type="GO" id="GO:0005829">
    <property type="term" value="C:cytosol"/>
    <property type="evidence" value="ECO:0007669"/>
    <property type="project" value="TreeGrafter"/>
</dbReference>
<comment type="caution">
    <text evidence="3">The sequence shown here is derived from an EMBL/GenBank/DDBJ whole genome shotgun (WGS) entry which is preliminary data.</text>
</comment>
<dbReference type="AlphaFoldDB" id="A0A0F9IT85"/>
<dbReference type="Gene3D" id="3.90.550.10">
    <property type="entry name" value="Spore Coat Polysaccharide Biosynthesis Protein SpsA, Chain A"/>
    <property type="match status" value="1"/>
</dbReference>
<name>A0A0F9IT85_9ZZZZ</name>
<dbReference type="InterPro" id="IPR029044">
    <property type="entry name" value="Nucleotide-diphossugar_trans"/>
</dbReference>
<dbReference type="InterPro" id="IPR003329">
    <property type="entry name" value="Cytidylyl_trans"/>
</dbReference>
<feature type="non-terminal residue" evidence="3">
    <location>
        <position position="171"/>
    </location>
</feature>
<organism evidence="3">
    <name type="scientific">marine sediment metagenome</name>
    <dbReference type="NCBI Taxonomy" id="412755"/>
    <lineage>
        <taxon>unclassified sequences</taxon>
        <taxon>metagenomes</taxon>
        <taxon>ecological metagenomes</taxon>
    </lineage>
</organism>
<keyword evidence="1" id="KW-0808">Transferase</keyword>
<evidence type="ECO:0000256" key="2">
    <source>
        <dbReference type="ARBA" id="ARBA00022695"/>
    </source>
</evidence>
<gene>
    <name evidence="3" type="ORF">LCGC14_1906440</name>
</gene>
<keyword evidence="2" id="KW-0548">Nucleotidyltransferase</keyword>
<dbReference type="NCBIfam" id="NF003952">
    <property type="entry name" value="PRK05450.1-5"/>
    <property type="match status" value="1"/>
</dbReference>
<dbReference type="SUPFAM" id="SSF53448">
    <property type="entry name" value="Nucleotide-diphospho-sugar transferases"/>
    <property type="match status" value="1"/>
</dbReference>
<dbReference type="PANTHER" id="PTHR42866">
    <property type="entry name" value="3-DEOXY-MANNO-OCTULOSONATE CYTIDYLYLTRANSFERASE"/>
    <property type="match status" value="1"/>
</dbReference>
<evidence type="ECO:0008006" key="4">
    <source>
        <dbReference type="Google" id="ProtNLM"/>
    </source>
</evidence>
<evidence type="ECO:0000313" key="3">
    <source>
        <dbReference type="EMBL" id="KKL90262.1"/>
    </source>
</evidence>